<evidence type="ECO:0000313" key="2">
    <source>
        <dbReference type="Proteomes" id="UP000290433"/>
    </source>
</evidence>
<proteinExistence type="predicted"/>
<protein>
    <submittedName>
        <fullName evidence="1">5-methylcytosine-specific restriction enzyme subunit McrC</fullName>
    </submittedName>
</protein>
<reference evidence="1 2" key="1">
    <citation type="submission" date="2014-12" db="EMBL/GenBank/DDBJ databases">
        <title>Genome sequence of Flavobacterium anhuiense RCM74.</title>
        <authorList>
            <person name="Kim J.F."/>
            <person name="Song J.Y."/>
            <person name="Kwak M.-J."/>
            <person name="Lee S.-W."/>
        </authorList>
    </citation>
    <scope>NUCLEOTIDE SEQUENCE [LARGE SCALE GENOMIC DNA]</scope>
    <source>
        <strain evidence="1 2">RCM74</strain>
    </source>
</reference>
<accession>A0A444VZF7</accession>
<dbReference type="InterPro" id="IPR019292">
    <property type="entry name" value="McrC"/>
</dbReference>
<organism evidence="1 2">
    <name type="scientific">Flavobacterium anhuiense</name>
    <dbReference type="NCBI Taxonomy" id="459526"/>
    <lineage>
        <taxon>Bacteria</taxon>
        <taxon>Pseudomonadati</taxon>
        <taxon>Bacteroidota</taxon>
        <taxon>Flavobacteriia</taxon>
        <taxon>Flavobacteriales</taxon>
        <taxon>Flavobacteriaceae</taxon>
        <taxon>Flavobacterium</taxon>
    </lineage>
</organism>
<dbReference type="EMBL" id="JUIV01000005">
    <property type="protein sequence ID" value="RYJ38977.1"/>
    <property type="molecule type" value="Genomic_DNA"/>
</dbReference>
<dbReference type="PANTHER" id="PTHR38733">
    <property type="entry name" value="PROTEIN MCRC"/>
    <property type="match status" value="1"/>
</dbReference>
<sequence length="417" mass="49172">MAEIKENIVVFEHETLRFDKGEKKITKDQFEALERYYGNGKPFYKLVYNGVQFNEHVGVIQVGNTLIEVLPKADKIPHSKEEDKKWRNLLIGMLRTVGSFDIKSTSNSNLKIKPNTILDLYFELFIKEIEYLFHNGLVKKYRKKEENITTLKGSLQFSKHIQQNLIHKERFYVRHSTYDVEHTLHFIIYKALRLLKKINSNNDLHSRIGVLLLNFPEMPDIKVSDSTFEKLIYNRKNKHYQIAIEIAKLLLLKYHPDVTKGKNHVLALMFDMNLLWEQFIYASLKKNTTDFIKVKAQSSKFFWKPQNGRRTAIKPDIYIETYDGNIVLDTKWKNLNGFNPSPDDLRQMYVYHEYYDANKVALVYPGDNKNSKAGVYLKKDGKHDNKICSVVLINVEDQVLKWQEEIRRIIKQFISTK</sequence>
<gene>
    <name evidence="1" type="ORF">NU08_1815</name>
</gene>
<name>A0A444VZF7_9FLAO</name>
<comment type="caution">
    <text evidence="1">The sequence shown here is derived from an EMBL/GenBank/DDBJ whole genome shotgun (WGS) entry which is preliminary data.</text>
</comment>
<dbReference type="OrthoDB" id="307209at2"/>
<dbReference type="RefSeq" id="WP_129746763.1">
    <property type="nucleotide sequence ID" value="NZ_JUIV01000005.1"/>
</dbReference>
<dbReference type="Proteomes" id="UP000290433">
    <property type="component" value="Unassembled WGS sequence"/>
</dbReference>
<dbReference type="PANTHER" id="PTHR38733:SF1">
    <property type="entry name" value="TYPE IV METHYL-DIRECTED RESTRICTION ENZYME ECOKMCRBC"/>
    <property type="match status" value="1"/>
</dbReference>
<evidence type="ECO:0000313" key="1">
    <source>
        <dbReference type="EMBL" id="RYJ38977.1"/>
    </source>
</evidence>
<dbReference type="Pfam" id="PF10117">
    <property type="entry name" value="McrBC"/>
    <property type="match status" value="1"/>
</dbReference>
<dbReference type="AlphaFoldDB" id="A0A444VZF7"/>